<comment type="caution">
    <text evidence="3">The sequence shown here is derived from an EMBL/GenBank/DDBJ whole genome shotgun (WGS) entry which is preliminary data.</text>
</comment>
<feature type="compositionally biased region" description="Polar residues" evidence="1">
    <location>
        <begin position="42"/>
        <end position="51"/>
    </location>
</feature>
<dbReference type="EMBL" id="JAEFBK010000013">
    <property type="protein sequence ID" value="KAG7533025.1"/>
    <property type="molecule type" value="Genomic_DNA"/>
</dbReference>
<dbReference type="EMBL" id="JAEFBK010000013">
    <property type="protein sequence ID" value="KAG7533019.1"/>
    <property type="molecule type" value="Genomic_DNA"/>
</dbReference>
<gene>
    <name evidence="2" type="ORF">ISN45_Aa08g006560</name>
    <name evidence="3" type="ORF">ISN45_Aa08g006580</name>
    <name evidence="4" type="ORF">ISN45_Aa08g006640</name>
</gene>
<evidence type="ECO:0000256" key="1">
    <source>
        <dbReference type="SAM" id="MobiDB-lite"/>
    </source>
</evidence>
<name>A0A8T1XML5_9BRAS</name>
<dbReference type="Proteomes" id="UP000694240">
    <property type="component" value="Chromosome 13"/>
</dbReference>
<evidence type="ECO:0000313" key="2">
    <source>
        <dbReference type="EMBL" id="KAG7533019.1"/>
    </source>
</evidence>
<evidence type="ECO:0000313" key="4">
    <source>
        <dbReference type="EMBL" id="KAG7533025.1"/>
    </source>
</evidence>
<protein>
    <submittedName>
        <fullName evidence="3">Uncharacterized protein</fullName>
    </submittedName>
</protein>
<sequence length="60" mass="6518">MTLQGDLPIPNGIGSSSEMDLVLVLNGTHYLMIGRFRAGNRTGHQSTSNKSTGEEKLRCK</sequence>
<accession>A0A8T1XML5</accession>
<proteinExistence type="predicted"/>
<evidence type="ECO:0000313" key="3">
    <source>
        <dbReference type="EMBL" id="KAG7533020.1"/>
    </source>
</evidence>
<dbReference type="EMBL" id="JAEFBK010000013">
    <property type="protein sequence ID" value="KAG7533020.1"/>
    <property type="molecule type" value="Genomic_DNA"/>
</dbReference>
<keyword evidence="5" id="KW-1185">Reference proteome</keyword>
<dbReference type="AlphaFoldDB" id="A0A8T1XML5"/>
<reference evidence="3 5" key="1">
    <citation type="submission" date="2020-12" db="EMBL/GenBank/DDBJ databases">
        <title>Concerted genomic and epigenomic changes stabilize Arabidopsis allopolyploids.</title>
        <authorList>
            <person name="Chen Z."/>
        </authorList>
    </citation>
    <scope>NUCLEOTIDE SEQUENCE [LARGE SCALE GENOMIC DNA]</scope>
    <source>
        <strain evidence="3">Allo738</strain>
        <tissue evidence="3">Leaf</tissue>
    </source>
</reference>
<feature type="region of interest" description="Disordered" evidence="1">
    <location>
        <begin position="37"/>
        <end position="60"/>
    </location>
</feature>
<evidence type="ECO:0000313" key="5">
    <source>
        <dbReference type="Proteomes" id="UP000694240"/>
    </source>
</evidence>
<organism evidence="3 5">
    <name type="scientific">Arabidopsis thaliana x Arabidopsis arenosa</name>
    <dbReference type="NCBI Taxonomy" id="1240361"/>
    <lineage>
        <taxon>Eukaryota</taxon>
        <taxon>Viridiplantae</taxon>
        <taxon>Streptophyta</taxon>
        <taxon>Embryophyta</taxon>
        <taxon>Tracheophyta</taxon>
        <taxon>Spermatophyta</taxon>
        <taxon>Magnoliopsida</taxon>
        <taxon>eudicotyledons</taxon>
        <taxon>Gunneridae</taxon>
        <taxon>Pentapetalae</taxon>
        <taxon>rosids</taxon>
        <taxon>malvids</taxon>
        <taxon>Brassicales</taxon>
        <taxon>Brassicaceae</taxon>
        <taxon>Camelineae</taxon>
        <taxon>Arabidopsis</taxon>
    </lineage>
</organism>